<name>A0ABU1T243_9ACTO</name>
<sequence>MVVNASGFGSLSAADGAVECHDCGDDAVDLLSVFCLSGLMLPAGSWRIRTLSINQTLLIFYLENIEHLVQDEKTERLTIIKIVTIVETICAHLIFTYIEKGNMQSPPINKTAAVLIPKNCCLLKHITSAKSQL</sequence>
<dbReference type="EMBL" id="JAVDUJ010000001">
    <property type="protein sequence ID" value="MDR6939447.1"/>
    <property type="molecule type" value="Genomic_DNA"/>
</dbReference>
<comment type="caution">
    <text evidence="1">The sequence shown here is derived from an EMBL/GenBank/DDBJ whole genome shotgun (WGS) entry which is preliminary data.</text>
</comment>
<keyword evidence="2" id="KW-1185">Reference proteome</keyword>
<gene>
    <name evidence="1" type="ORF">J2S36_000990</name>
</gene>
<organism evidence="1 2">
    <name type="scientific">Arcanobacterium hippocoleae</name>
    <dbReference type="NCBI Taxonomy" id="149017"/>
    <lineage>
        <taxon>Bacteria</taxon>
        <taxon>Bacillati</taxon>
        <taxon>Actinomycetota</taxon>
        <taxon>Actinomycetes</taxon>
        <taxon>Actinomycetales</taxon>
        <taxon>Actinomycetaceae</taxon>
        <taxon>Arcanobacterium</taxon>
    </lineage>
</organism>
<protein>
    <submittedName>
        <fullName evidence="1">Uncharacterized protein</fullName>
    </submittedName>
</protein>
<proteinExistence type="predicted"/>
<evidence type="ECO:0000313" key="2">
    <source>
        <dbReference type="Proteomes" id="UP001266099"/>
    </source>
</evidence>
<evidence type="ECO:0000313" key="1">
    <source>
        <dbReference type="EMBL" id="MDR6939447.1"/>
    </source>
</evidence>
<reference evidence="1 2" key="1">
    <citation type="submission" date="2023-07" db="EMBL/GenBank/DDBJ databases">
        <title>Sequencing the genomes of 1000 actinobacteria strains.</title>
        <authorList>
            <person name="Klenk H.-P."/>
        </authorList>
    </citation>
    <scope>NUCLEOTIDE SEQUENCE [LARGE SCALE GENOMIC DNA]</scope>
    <source>
        <strain evidence="1 2">DSM 15539</strain>
    </source>
</reference>
<accession>A0ABU1T243</accession>
<dbReference type="Proteomes" id="UP001266099">
    <property type="component" value="Unassembled WGS sequence"/>
</dbReference>